<evidence type="ECO:0000256" key="1">
    <source>
        <dbReference type="ARBA" id="ARBA00004613"/>
    </source>
</evidence>
<feature type="chain" id="PRO_5043452642" description="Vitellogenin domain-containing protein" evidence="11">
    <location>
        <begin position="19"/>
        <end position="4173"/>
    </location>
</feature>
<dbReference type="PROSITE" id="PS51233">
    <property type="entry name" value="VWFD"/>
    <property type="match status" value="1"/>
</dbReference>
<dbReference type="InterPro" id="IPR009454">
    <property type="entry name" value="Lipid_transpt_open_b-sht"/>
</dbReference>
<comment type="subcellular location">
    <subcellularLocation>
        <location evidence="1">Secreted</location>
    </subcellularLocation>
</comment>
<dbReference type="SMART" id="SM00638">
    <property type="entry name" value="LPD_N"/>
    <property type="match status" value="1"/>
</dbReference>
<evidence type="ECO:0000256" key="5">
    <source>
        <dbReference type="ARBA" id="ARBA00022761"/>
    </source>
</evidence>
<dbReference type="Pfam" id="PF09172">
    <property type="entry name" value="Vit_open_b-sht"/>
    <property type="match status" value="1"/>
</dbReference>
<evidence type="ECO:0000256" key="7">
    <source>
        <dbReference type="ARBA" id="ARBA00023121"/>
    </source>
</evidence>
<keyword evidence="6" id="KW-0445">Lipid transport</keyword>
<reference evidence="14 15" key="1">
    <citation type="submission" date="2023-03" db="EMBL/GenBank/DDBJ databases">
        <title>Genome insight into feeding habits of ladybird beetles.</title>
        <authorList>
            <person name="Li H.-S."/>
            <person name="Huang Y.-H."/>
            <person name="Pang H."/>
        </authorList>
    </citation>
    <scope>NUCLEOTIDE SEQUENCE [LARGE SCALE GENOMIC DNA]</scope>
    <source>
        <strain evidence="14">SYSU_2023b</strain>
        <tissue evidence="14">Whole body</tissue>
    </source>
</reference>
<feature type="domain" description="Vitellogenin" evidence="12">
    <location>
        <begin position="44"/>
        <end position="660"/>
    </location>
</feature>
<accession>A0AAW1VDD4</accession>
<dbReference type="GO" id="GO:0045735">
    <property type="term" value="F:nutrient reservoir activity"/>
    <property type="evidence" value="ECO:0007669"/>
    <property type="project" value="UniProtKB-KW"/>
</dbReference>
<keyword evidence="4 11" id="KW-0732">Signal</keyword>
<dbReference type="Gene3D" id="2.20.80.10">
    <property type="entry name" value="Lipovitellin-phosvitin complex, chain A, domain 4"/>
    <property type="match status" value="1"/>
</dbReference>
<dbReference type="PROSITE" id="PS51211">
    <property type="entry name" value="VITELLOGENIN"/>
    <property type="match status" value="1"/>
</dbReference>
<dbReference type="InterPro" id="IPR015816">
    <property type="entry name" value="Vitellinogen_b-sht_N"/>
</dbReference>
<dbReference type="EMBL" id="JARQZJ010000125">
    <property type="protein sequence ID" value="KAK9890371.1"/>
    <property type="molecule type" value="Genomic_DNA"/>
</dbReference>
<dbReference type="InterPro" id="IPR001846">
    <property type="entry name" value="VWF_type-D"/>
</dbReference>
<dbReference type="GO" id="GO:0005319">
    <property type="term" value="F:lipid transporter activity"/>
    <property type="evidence" value="ECO:0007669"/>
    <property type="project" value="InterPro"/>
</dbReference>
<dbReference type="SMART" id="SM01169">
    <property type="entry name" value="DUF1943"/>
    <property type="match status" value="1"/>
</dbReference>
<evidence type="ECO:0000256" key="4">
    <source>
        <dbReference type="ARBA" id="ARBA00022729"/>
    </source>
</evidence>
<keyword evidence="5" id="KW-0758">Storage protein</keyword>
<protein>
    <recommendedName>
        <fullName evidence="16">Vitellogenin domain-containing protein</fullName>
    </recommendedName>
</protein>
<dbReference type="InterPro" id="IPR001747">
    <property type="entry name" value="Vitellogenin_N"/>
</dbReference>
<keyword evidence="8" id="KW-1015">Disulfide bond</keyword>
<dbReference type="GO" id="GO:0008289">
    <property type="term" value="F:lipid binding"/>
    <property type="evidence" value="ECO:0007669"/>
    <property type="project" value="UniProtKB-KW"/>
</dbReference>
<evidence type="ECO:0000256" key="8">
    <source>
        <dbReference type="ARBA" id="ARBA00023157"/>
    </source>
</evidence>
<dbReference type="SUPFAM" id="SSF56968">
    <property type="entry name" value="Lipovitellin-phosvitin complex, beta-sheet shell regions"/>
    <property type="match status" value="2"/>
</dbReference>
<dbReference type="SMART" id="SM00216">
    <property type="entry name" value="VWD"/>
    <property type="match status" value="1"/>
</dbReference>
<evidence type="ECO:0000256" key="10">
    <source>
        <dbReference type="PROSITE-ProRule" id="PRU00557"/>
    </source>
</evidence>
<evidence type="ECO:0000256" key="11">
    <source>
        <dbReference type="SAM" id="SignalP"/>
    </source>
</evidence>
<proteinExistence type="predicted"/>
<evidence type="ECO:0000256" key="2">
    <source>
        <dbReference type="ARBA" id="ARBA00022448"/>
    </source>
</evidence>
<comment type="caution">
    <text evidence="14">The sequence shown here is derived from an EMBL/GenBank/DDBJ whole genome shotgun (WGS) entry which is preliminary data.</text>
</comment>
<keyword evidence="15" id="KW-1185">Reference proteome</keyword>
<dbReference type="SUPFAM" id="SSF48431">
    <property type="entry name" value="Lipovitellin-phosvitin complex, superhelical domain"/>
    <property type="match status" value="1"/>
</dbReference>
<dbReference type="InterPro" id="IPR015817">
    <property type="entry name" value="Vitellinogen_open_b-sht_sub1"/>
</dbReference>
<dbReference type="InterPro" id="IPR015819">
    <property type="entry name" value="Lipid_transp_b-sht_shell"/>
</dbReference>
<dbReference type="Gene3D" id="1.25.10.20">
    <property type="entry name" value="Vitellinogen, superhelical"/>
    <property type="match status" value="1"/>
</dbReference>
<evidence type="ECO:0000313" key="14">
    <source>
        <dbReference type="EMBL" id="KAK9890371.1"/>
    </source>
</evidence>
<dbReference type="InterPro" id="IPR015255">
    <property type="entry name" value="Vitellinogen_open_b-sht"/>
</dbReference>
<comment type="caution">
    <text evidence="10">Lacks conserved residue(s) required for the propagation of feature annotation.</text>
</comment>
<evidence type="ECO:0000256" key="3">
    <source>
        <dbReference type="ARBA" id="ARBA00022525"/>
    </source>
</evidence>
<evidence type="ECO:0000259" key="12">
    <source>
        <dbReference type="PROSITE" id="PS51211"/>
    </source>
</evidence>
<dbReference type="Proteomes" id="UP001431783">
    <property type="component" value="Unassembled WGS sequence"/>
</dbReference>
<gene>
    <name evidence="14" type="ORF">WA026_010464</name>
</gene>
<keyword evidence="3" id="KW-0964">Secreted</keyword>
<dbReference type="FunFam" id="2.20.50.20:FF:000007">
    <property type="entry name" value="von Willebrand factor type D domaincontaining protein"/>
    <property type="match status" value="1"/>
</dbReference>
<keyword evidence="2" id="KW-0813">Transport</keyword>
<name>A0AAW1VDD4_9CUCU</name>
<evidence type="ECO:0000256" key="9">
    <source>
        <dbReference type="ARBA" id="ARBA00023180"/>
    </source>
</evidence>
<dbReference type="Gene3D" id="2.30.230.10">
    <property type="entry name" value="Lipovitellin, beta-sheet shell regions, chain A"/>
    <property type="match status" value="1"/>
</dbReference>
<evidence type="ECO:0000259" key="13">
    <source>
        <dbReference type="PROSITE" id="PS51233"/>
    </source>
</evidence>
<dbReference type="GO" id="GO:0005576">
    <property type="term" value="C:extracellular region"/>
    <property type="evidence" value="ECO:0007669"/>
    <property type="project" value="UniProtKB-SubCell"/>
</dbReference>
<dbReference type="InterPro" id="IPR011030">
    <property type="entry name" value="Lipovitellin_superhlx_dom"/>
</dbReference>
<dbReference type="PANTHER" id="PTHR23345">
    <property type="entry name" value="VITELLOGENIN-RELATED"/>
    <property type="match status" value="1"/>
</dbReference>
<dbReference type="PANTHER" id="PTHR23345:SF15">
    <property type="entry name" value="VITELLOGENIN 1-RELATED"/>
    <property type="match status" value="1"/>
</dbReference>
<dbReference type="Pfam" id="PF00094">
    <property type="entry name" value="VWD"/>
    <property type="match status" value="1"/>
</dbReference>
<dbReference type="InterPro" id="IPR050733">
    <property type="entry name" value="Vitellogenin/Apolipophorin"/>
</dbReference>
<feature type="signal peptide" evidence="11">
    <location>
        <begin position="1"/>
        <end position="18"/>
    </location>
</feature>
<evidence type="ECO:0000256" key="6">
    <source>
        <dbReference type="ARBA" id="ARBA00023055"/>
    </source>
</evidence>
<dbReference type="Pfam" id="PF06448">
    <property type="entry name" value="DUF1081"/>
    <property type="match status" value="1"/>
</dbReference>
<keyword evidence="7" id="KW-0446">Lipid-binding</keyword>
<evidence type="ECO:0000313" key="15">
    <source>
        <dbReference type="Proteomes" id="UP001431783"/>
    </source>
</evidence>
<dbReference type="Pfam" id="PF01347">
    <property type="entry name" value="Vitellogenin_N"/>
    <property type="match status" value="1"/>
</dbReference>
<feature type="domain" description="VWFD" evidence="13">
    <location>
        <begin position="3606"/>
        <end position="3775"/>
    </location>
</feature>
<dbReference type="Gene3D" id="2.20.50.20">
    <property type="entry name" value="Lipovitellin. Chain A, domain 3"/>
    <property type="match status" value="1"/>
</dbReference>
<evidence type="ECO:0008006" key="16">
    <source>
        <dbReference type="Google" id="ProtNLM"/>
    </source>
</evidence>
<keyword evidence="9" id="KW-0325">Glycoprotein</keyword>
<organism evidence="14 15">
    <name type="scientific">Henosepilachna vigintioctopunctata</name>
    <dbReference type="NCBI Taxonomy" id="420089"/>
    <lineage>
        <taxon>Eukaryota</taxon>
        <taxon>Metazoa</taxon>
        <taxon>Ecdysozoa</taxon>
        <taxon>Arthropoda</taxon>
        <taxon>Hexapoda</taxon>
        <taxon>Insecta</taxon>
        <taxon>Pterygota</taxon>
        <taxon>Neoptera</taxon>
        <taxon>Endopterygota</taxon>
        <taxon>Coleoptera</taxon>
        <taxon>Polyphaga</taxon>
        <taxon>Cucujiformia</taxon>
        <taxon>Coccinelloidea</taxon>
        <taxon>Coccinellidae</taxon>
        <taxon>Epilachninae</taxon>
        <taxon>Epilachnini</taxon>
        <taxon>Henosepilachna</taxon>
    </lineage>
</organism>
<sequence length="4173" mass="477653">MWRFILLFFFGYLRWTLAENNNPFRDSSICGRPTCTIVDGKFKYGPSILQTYKYSVEVKSLFNGTSQNESTLSFESNVDLQFLSPCEGIISLRNIKLTEGGVTHHHTEDFSLAVSEFSVRFSFNDGIINELCPNPEEKVWVLNIKRGLLSMLHNSMKRFDLDAEVVEEDVKGKCGTKYEVVGTEGTSLLIEKNKDLTSCTSRSRLHSVIQSVPYSFRSKIRPEDSLLKSSSKCLLSIDHNIYESVKCTESYFLRPFSNRGSGVTTTIKQNLVLETEDNSTMATEPEEVTNRVSLLFDHTPEDGLVNDNVENTKTLLLKMCQMDSKDNHIEFSDVFTSLINSLKLLTPQALTEIYGHSGTLCPTGKRNILDALPYVGSTGAFVLMKDMIVEKKVRESTINDWMFFISLTKYPDDEMMLAAADFLEKAAYDPSVVLSLSALTHTYCSQNVNCKETTGARNIIDHLENRVIYLRDNDTSIRENLDEIVVHLKALGNIGQLTSTFKDSLVRIIEDENLDIEIRIAAIECHRKTPCGDSLNYFEDLYRDADNNAELRIAAYLQIMKCPNYLLIQSVRYTLEHEEVNQVGSFVWSHLKNLLKSAVPSRVEIQGLLSDKYLVKKFSNDIRKFSHNYEGSLFFEEYNIGGNYESNLIFSTNSYIPTSTSVNLTIDLFGESINLFQVSGRMQGFENYLESLFGPKGPWSYTKLQDKIPKMRFARETGHALLKSQLQSIPNVMENKFGDPRVSISVKLFGNDLKYSTFSGYIELKEAINHLNPLHYLRQILSSREINYHKAVMFLDTSYSIPSGAGLPISLSAVGTSSLNMKLFGTLEAENFAKNRELKMKADIRPTASLDITTGLCVDAFYAKAGLKVKTNVYSSTAVQADLHVEGFKLTRLQISLPQEKSEIFNSRSELLVLKHGKEVPQFGLKEYVIKKSICSWPVIEKTLRLRTCTEYHFVNVTKMRNAPYFILAGPAEFRIFLEKLDPTTKDFILEYKWTDAGETSAISLSFDAPGSTLGKIVEANFNIDRLSRNLTLSVKTTAGTVTAHGNYKNTPEEKYLQIAVNINDFKHFDTTISLLKKPINHGFIYYPRIYLGVNNERVIEIQGSVKLLTKKSISQYDVNLKLQTKRVTSKLFGYITKTPTTIATRLRMLYKFPTSKEQGIDFICSLANKSKRNIMDIQGTAVLESSSYPQYDFSSKLNLLRGHAHTEGSLNITFNHKDDPVKRTNVALLVIDKSLDDSTRNIHTIVTFVKPTKNIDLNADFKFESKAPNTNLALIVDYGKDKQFSSTIFWYHNKKILEDVKLVVNVTVPTFHPMLASFKLHEKSPSLYITEFNGTWFSAHSVSVRGFYHDKSSYRSYDYHAKLLVRSPSFQEVLSNIHYYRDANELKVDLKFLQNNEEYVLLLKHLNSSPDESTTLAKVKYQKKIYSLLTTLYSGNHQRVAVELHIDQVRDVHFSAWAHNKESYKATGIELKWDANRDPNQKLVVSCNFTKVAPFNYMANLLASYPGRTLLGNYEFVLRRGHFNTLIRLSWDDEQSFAIIFNSDYDFDTKMYLLTQSEIVTPFENWSQTFFDAGFEHKLNMYSLNGSLKWKNDQHVSVDFFGNYTANDNFLECEFRSILSSTLKNIHSLSASIAHNQNDNKMDSVLRLQYAPEEIIDIKSKWEITADEKAKNYTGTVVTSTPFDGFNKGYLISKVMITKDRYLRGVADLDFDFKKFSLSVEGRFKKLTNSMLTVNVTTPIEKYSTITGRFGFIENQRYVVAMVEYPAKIVGVEALLSIQSLTEFDVKFIMGTPLEVLQRALLIAKLKPENADFRVGWNSLVGGFTGKWHYLNTLDFEYSYILYTPLENFEENSVILKVIMKDYGLDSEVSVKLSGQKLGVKVLGESKPALLEQLDIDLEEIYGRKTMRFHSNDNEKEESLEDNLLNWSGLVEIDSLVYPTMKGTLDIEQKGPIYTFKSKLSLPDGLAVMNDRLEYYDAFCVKNKLQINTPYVSYSVIKSNFEMDIAPGQNYIFSVNLQYQNGSELVNNEITAKYLMVNGTNSDKTHNVTVHLETPIATFLKFDGGGFLTIRKKEAERNYITNLFLVTRKIDLATNGKLQINPSQTNADLFLRAKTSSIYVPPLYLKYKREKRGLQNYIDAHLDIPEIFKNKKEIFVQTAWSFTTFRDFNTYLNIQTPFQGFEKSVLGVQIISTHDIHKGNIVVNINPLEAVINNTFKNDVFHSVSQLSIGGKSFPVILKCNVIKSTPLSRQLDGIVMIRNKQMNITGYVDVINQLPIGAHVELIPQENNEKIVLDYKILGEDSNYNFVASVKNSKKFLNLNINANMKNVADWEAKAKLETSHEVYKVFTLDAEYRKLASKRSLKIEAETPIKGIENTNMAASFENTAEGNQITADFDTSYRRGKIDLKWLWLYLENMKVDFHSELNGDNKTSISKVKAFYINPNKEFKFLQVGGNVNTDNEWRAGSNITLAMPSTQNVTIGANLDLPPPITETHTVKGKLFYTSPIDKLEYLAKYTTLVTKKNYASNGSAEILSVGENNRIKGNLAIEWAPNKGLDNIFEYAELDDGSDLVYKLSTPKYRNKKAIVFEGAYRHSDPYHNVTCQIFKPEDVSIGYGDIHFSELANMNGLLNITIPYENMNFAGVNFSTETSASVYNRYLEAFWPDNSAKIDAKCDIETGETLLHRTRRGTVVVEVPIASRHRANIDYVYKEAPLRSVGNATVFYNGNNVLKAKYDCLSEERAGFEKDTTHVELQNVLLPIGADYIHGYQYGAPSAASKDTKNVKVYHLTNRTKFAVEANLEVDSTSTGQQIGLQIIHSNKTVNLESGYSILDQEYQQHSRLELNPLVFIEYKISLLNETVDQDFDAQRLRLDVLYPLRNFTAEGSYKVGEESISTDVALEWDTDNKSVEAGFDWKKVSEKHEQVLLTFKHPSFEKDVTFLSEYEYDANKIIDAQMKFDYAEDPEHMFVMGGRLDDNTVDDKYNYTYKIFATHNVSNLNLKGNGVFYWSPDFYYTKHEEEYKRSYLPLQNSEILMNLNLIENVIELKRDSPGQLSHLKAFFQSVYPVYWGNLSTIHEFNEANGNYRLDLSDKIFQLIYNMTSDGRQSMYMYGDIPDARSAKFNAWRNYDDIRISDVTYYLSMNHSRLIVSSLLWRPNLLQGLQTSFHEGLHGAYNYVVENINNTRHYVISEIKDTITGIWIETEPRVRTYLEHMRAVRIIESDIEELKIFLNNSYHANDFYIKTIVTATMFTFDELALKKHFESVPAIISEIWGIMGDSGRKIQKSIEWVIEKIRTYYKNITEFTRQLLDGDPIQHLSDLFSNILEQYEDFTRRLHVLFIQYIEKLWQQTADLVVDNWYKMILAVKPTFMKLVAYTESIAWTTSREFLDFLYIRKAEILESPYFAKFTNFTSDVDKFYKDITGNNTLSSVVKYTKISWSFFREKYMDKLPFAKELEAIAKEIIDELNELRKLPALSYVERRLTAMYNRWMWFYEYFEVESRIQKFLALLHKKVTDYSQTALQAENRYREAKTKFIFDPNEGQMLWEQKMPISWHAFNQTPNFHEIPEIKALYDIQNFFVASHSNFWNFYYDYKPYTDPSEWLPPFKAQGLIVGKNHYVTFDRKYYEFSGECSYLLSADMKDHHFTLVVSYGPNIDTHELLLIINKTVIAINIFTDVVRVGDSVHSKLPVEIGDTFIHRDFDIVTVDSAAGFILECNTKFHICTFEVSGWYFGKTAGLFGTINNEASDDFLSSDKKKYNETNIKDFAGSWALNRECAKNMRAISTADKRKSSVEVAQFCEDLFANKVSQFVSCFERILKEPFMKMCLTSSNLDEACSSAVAYATMCSYENTPLRIPDSCIKCLMPNGSSIYEGKFARFTEQNISKSADVVFLVESKECNANMSKTRYMEILVNSLDQELISSDIKDNRYAVVLFGGDGVFSEPRVRSINGEIFINSSTVMKTLEDIPIGNGSSDIFTALIYASRLNFRPAVSKSFILLACSECHESSMKYDYPILHQLLSENSISLHILMNEDFRLHKTRENKIPFGIDNKRAYTKKDFRVLRGDETLRSYIKLPKTTMGLCMPLALETNGTLFASRYVREGKEDSAKKFISVFTKRVASSSKPVECMDCECTAPSSGVSYMECYSCKYPTKASLDIGYDEDELLMSLQPGESMF</sequence>